<evidence type="ECO:0000313" key="3">
    <source>
        <dbReference type="EMBL" id="SNS47779.1"/>
    </source>
</evidence>
<dbReference type="EMBL" id="FZOQ01000007">
    <property type="protein sequence ID" value="SNS47779.1"/>
    <property type="molecule type" value="Genomic_DNA"/>
</dbReference>
<evidence type="ECO:0000313" key="4">
    <source>
        <dbReference type="Proteomes" id="UP000198432"/>
    </source>
</evidence>
<dbReference type="Pfam" id="PF13372">
    <property type="entry name" value="Alginate_exp"/>
    <property type="match status" value="1"/>
</dbReference>
<reference evidence="4" key="1">
    <citation type="submission" date="2017-06" db="EMBL/GenBank/DDBJ databases">
        <authorList>
            <person name="Varghese N."/>
            <person name="Submissions S."/>
        </authorList>
    </citation>
    <scope>NUCLEOTIDE SEQUENCE [LARGE SCALE GENOMIC DNA]</scope>
    <source>
        <strain evidence="4">NKM1</strain>
    </source>
</reference>
<dbReference type="InterPro" id="IPR025388">
    <property type="entry name" value="Alginate_export_dom"/>
</dbReference>
<evidence type="ECO:0000259" key="2">
    <source>
        <dbReference type="Pfam" id="PF13372"/>
    </source>
</evidence>
<dbReference type="AlphaFoldDB" id="A0A239ET59"/>
<dbReference type="RefSeq" id="WP_245842416.1">
    <property type="nucleotide sequence ID" value="NZ_FZOQ01000007.1"/>
</dbReference>
<dbReference type="Proteomes" id="UP000198432">
    <property type="component" value="Unassembled WGS sequence"/>
</dbReference>
<evidence type="ECO:0000256" key="1">
    <source>
        <dbReference type="SAM" id="SignalP"/>
    </source>
</evidence>
<keyword evidence="1" id="KW-0732">Signal</keyword>
<proteinExistence type="predicted"/>
<organism evidence="3 4">
    <name type="scientific">Pontibacter ummariensis</name>
    <dbReference type="NCBI Taxonomy" id="1610492"/>
    <lineage>
        <taxon>Bacteria</taxon>
        <taxon>Pseudomonadati</taxon>
        <taxon>Bacteroidota</taxon>
        <taxon>Cytophagia</taxon>
        <taxon>Cytophagales</taxon>
        <taxon>Hymenobacteraceae</taxon>
        <taxon>Pontibacter</taxon>
    </lineage>
</organism>
<name>A0A239ET59_9BACT</name>
<feature type="chain" id="PRO_5012489513" evidence="1">
    <location>
        <begin position="27"/>
        <end position="429"/>
    </location>
</feature>
<sequence length="429" mass="48266">MNGRNFTQTLLLATGLLLASSELSFAQFSLSAEIRPRAEFRDGFKTVRTEEESPAFFIEQRSRLNANYQSDKLRLRLALQDVRVWGHTSQVYKADPSLFNVYEAYGEYQLTPRWAVRVGRQELDYDNARFLGNLDWAQQGRSHDAVRFMYADTTGFAVHAGAAFNQQVPFEPAKLTSTFYGGIDNYKTMQYLWLHKEWGEAKFSGLLFNDGRQRASDSTVFFRQTYGVLGEKTIGLLRLGGELYYQGGKDAAGTRVNAYLAAISATFVTRFSPLTIGADYLSGSEASDPRNKAFVPLYGTNHAFYGLMDYFYVGNNHGQSGRTAGLADLYLKTNFKLGQKSTLLAQVHRFVSPATVYSPVEGEGELASRLGEELDLVYNRNISPDFNLKAGYSQLYATESMEALKGKTGKSFNQWAWVMLTFKPVLFKQ</sequence>
<feature type="domain" description="Alginate export" evidence="2">
    <location>
        <begin position="29"/>
        <end position="394"/>
    </location>
</feature>
<keyword evidence="4" id="KW-1185">Reference proteome</keyword>
<gene>
    <name evidence="3" type="ORF">SAMN06296052_10756</name>
</gene>
<feature type="signal peptide" evidence="1">
    <location>
        <begin position="1"/>
        <end position="26"/>
    </location>
</feature>
<protein>
    <submittedName>
        <fullName evidence="3">Alginate export</fullName>
    </submittedName>
</protein>
<accession>A0A239ET59</accession>